<evidence type="ECO:0000313" key="2">
    <source>
        <dbReference type="Proteomes" id="UP001605036"/>
    </source>
</evidence>
<protein>
    <recommendedName>
        <fullName evidence="3">NADH dehydrogenase subunit 7</fullName>
    </recommendedName>
</protein>
<organism evidence="1 2">
    <name type="scientific">Riccia fluitans</name>
    <dbReference type="NCBI Taxonomy" id="41844"/>
    <lineage>
        <taxon>Eukaryota</taxon>
        <taxon>Viridiplantae</taxon>
        <taxon>Streptophyta</taxon>
        <taxon>Embryophyta</taxon>
        <taxon>Marchantiophyta</taxon>
        <taxon>Marchantiopsida</taxon>
        <taxon>Marchantiidae</taxon>
        <taxon>Marchantiales</taxon>
        <taxon>Ricciaceae</taxon>
        <taxon>Riccia</taxon>
    </lineage>
</organism>
<name>A0ABD1YTF1_9MARC</name>
<comment type="caution">
    <text evidence="1">The sequence shown here is derived from an EMBL/GenBank/DDBJ whole genome shotgun (WGS) entry which is preliminary data.</text>
</comment>
<evidence type="ECO:0008006" key="3">
    <source>
        <dbReference type="Google" id="ProtNLM"/>
    </source>
</evidence>
<reference evidence="1 2" key="1">
    <citation type="submission" date="2024-09" db="EMBL/GenBank/DDBJ databases">
        <title>Chromosome-scale assembly of Riccia fluitans.</title>
        <authorList>
            <person name="Paukszto L."/>
            <person name="Sawicki J."/>
            <person name="Karawczyk K."/>
            <person name="Piernik-Szablinska J."/>
            <person name="Szczecinska M."/>
            <person name="Mazdziarz M."/>
        </authorList>
    </citation>
    <scope>NUCLEOTIDE SEQUENCE [LARGE SCALE GENOMIC DNA]</scope>
    <source>
        <strain evidence="1">Rf_01</strain>
        <tissue evidence="1">Aerial parts of the thallus</tissue>
    </source>
</reference>
<evidence type="ECO:0000313" key="1">
    <source>
        <dbReference type="EMBL" id="KAL2633958.1"/>
    </source>
</evidence>
<accession>A0ABD1YTF1</accession>
<dbReference type="EMBL" id="JBHFFA010000003">
    <property type="protein sequence ID" value="KAL2633958.1"/>
    <property type="molecule type" value="Genomic_DNA"/>
</dbReference>
<dbReference type="AlphaFoldDB" id="A0ABD1YTF1"/>
<sequence>MEGDGIIEANGLFLPSTGDRSTWVRRRTRLRFDGVVALGHRSVPRLERRSDVELFIARGCRMLTQGLAPLLRDVGELSRERGKATSLFWEHRLP</sequence>
<dbReference type="Proteomes" id="UP001605036">
    <property type="component" value="Unassembled WGS sequence"/>
</dbReference>
<keyword evidence="2" id="KW-1185">Reference proteome</keyword>
<proteinExistence type="predicted"/>
<gene>
    <name evidence="1" type="ORF">R1flu_005437</name>
</gene>